<dbReference type="RefSeq" id="WP_038083875.1">
    <property type="nucleotide sequence ID" value="NZ_JHEG04000001.1"/>
</dbReference>
<reference evidence="3" key="2">
    <citation type="submission" date="2019-11" db="EMBL/GenBank/DDBJ databases">
        <title>Improved Assembly of Tolypothrix boutellei genome.</title>
        <authorList>
            <person name="Sarangi A.N."/>
            <person name="Mukherjee M."/>
            <person name="Ghosh S."/>
            <person name="Singh D."/>
            <person name="Das A."/>
            <person name="Kant S."/>
            <person name="Prusty A."/>
            <person name="Tripathy S."/>
        </authorList>
    </citation>
    <scope>NUCLEOTIDE SEQUENCE</scope>
    <source>
        <strain evidence="3">VB521301</strain>
    </source>
</reference>
<dbReference type="InterPro" id="IPR000740">
    <property type="entry name" value="GrpE"/>
</dbReference>
<dbReference type="GO" id="GO:0003677">
    <property type="term" value="F:DNA binding"/>
    <property type="evidence" value="ECO:0007669"/>
    <property type="project" value="InterPro"/>
</dbReference>
<dbReference type="OrthoDB" id="582213at2"/>
<dbReference type="InterPro" id="IPR001387">
    <property type="entry name" value="Cro/C1-type_HTH"/>
</dbReference>
<dbReference type="STRING" id="1479485.DA73_0221250"/>
<feature type="coiled-coil region" evidence="1">
    <location>
        <begin position="83"/>
        <end position="117"/>
    </location>
</feature>
<gene>
    <name evidence="3" type="primary">grpE</name>
    <name evidence="4" type="ORF">DA73_0221250</name>
    <name evidence="3" type="ORF">DA73_0400017075</name>
</gene>
<dbReference type="GO" id="GO:0051087">
    <property type="term" value="F:protein-folding chaperone binding"/>
    <property type="evidence" value="ECO:0007669"/>
    <property type="project" value="InterPro"/>
</dbReference>
<evidence type="ECO:0000313" key="4">
    <source>
        <dbReference type="EMBL" id="KIE10962.1"/>
    </source>
</evidence>
<evidence type="ECO:0000256" key="1">
    <source>
        <dbReference type="SAM" id="Coils"/>
    </source>
</evidence>
<organism evidence="4">
    <name type="scientific">Tolypothrix bouteillei VB521301</name>
    <dbReference type="NCBI Taxonomy" id="1479485"/>
    <lineage>
        <taxon>Bacteria</taxon>
        <taxon>Bacillati</taxon>
        <taxon>Cyanobacteriota</taxon>
        <taxon>Cyanophyceae</taxon>
        <taxon>Nostocales</taxon>
        <taxon>Tolypothrichaceae</taxon>
        <taxon>Tolypothrix</taxon>
    </lineage>
</organism>
<dbReference type="Pfam" id="PF01025">
    <property type="entry name" value="GrpE"/>
    <property type="match status" value="1"/>
</dbReference>
<dbReference type="AlphaFoldDB" id="A0A0C1N8I1"/>
<evidence type="ECO:0000259" key="2">
    <source>
        <dbReference type="PROSITE" id="PS50943"/>
    </source>
</evidence>
<feature type="domain" description="HTH cro/C1-type" evidence="2">
    <location>
        <begin position="49"/>
        <end position="66"/>
    </location>
</feature>
<reference evidence="4" key="1">
    <citation type="journal article" date="2015" name="Genome Announc.">
        <title>Draft Genome Sequence of Tolypothrix boutellei Strain VB521301.</title>
        <authorList>
            <person name="Chandrababunaidu M.M."/>
            <person name="Singh D."/>
            <person name="Sen D."/>
            <person name="Bhan S."/>
            <person name="Das S."/>
            <person name="Gupta A."/>
            <person name="Adhikary S.P."/>
            <person name="Tripathy S."/>
        </authorList>
    </citation>
    <scope>NUCLEOTIDE SEQUENCE</scope>
    <source>
        <strain evidence="4">VB521301</strain>
    </source>
</reference>
<evidence type="ECO:0000313" key="5">
    <source>
        <dbReference type="Proteomes" id="UP000029738"/>
    </source>
</evidence>
<proteinExistence type="predicted"/>
<dbReference type="EMBL" id="JHEG02000048">
    <property type="protein sequence ID" value="KIE10962.1"/>
    <property type="molecule type" value="Genomic_DNA"/>
</dbReference>
<dbReference type="SUPFAM" id="SSF47413">
    <property type="entry name" value="lambda repressor-like DNA-binding domains"/>
    <property type="match status" value="1"/>
</dbReference>
<protein>
    <submittedName>
        <fullName evidence="3">Nucleotide exchange factor GrpE</fullName>
    </submittedName>
    <submittedName>
        <fullName evidence="4">XRE family transcriptional regulator</fullName>
    </submittedName>
</protein>
<dbReference type="GO" id="GO:0006457">
    <property type="term" value="P:protein folding"/>
    <property type="evidence" value="ECO:0007669"/>
    <property type="project" value="InterPro"/>
</dbReference>
<dbReference type="EMBL" id="JHEG04000001">
    <property type="protein sequence ID" value="KAF3887004.1"/>
    <property type="molecule type" value="Genomic_DNA"/>
</dbReference>
<name>A0A0C1N8I1_9CYAN</name>
<dbReference type="PROSITE" id="PS50943">
    <property type="entry name" value="HTH_CROC1"/>
    <property type="match status" value="1"/>
</dbReference>
<evidence type="ECO:0000313" key="3">
    <source>
        <dbReference type="EMBL" id="KAF3887004.1"/>
    </source>
</evidence>
<dbReference type="GO" id="GO:0042803">
    <property type="term" value="F:protein homodimerization activity"/>
    <property type="evidence" value="ECO:0007669"/>
    <property type="project" value="InterPro"/>
</dbReference>
<keyword evidence="5" id="KW-1185">Reference proteome</keyword>
<keyword evidence="1" id="KW-0175">Coiled coil</keyword>
<sequence>MPDNDRTKKLQDLMQRVDISSFKALSRTAGVSERQILRLRQLGVEQMRVDVLLKLSQALKVSLNEFIRIFSQVDLVKDADPPSQELLKQITEIRKEYERLQEQLQQQRQVLIQEFQQSSLQLLESLLVQFPTAAHKARENTQLPAVNILPLIQKPLERLLQQWGVEAIAPVGVELPYDPQLHQLMEGSAQPGEIVKVRYTGYRQGEKLFYRAKVSPLNSDR</sequence>
<accession>A0A0C1N8I1</accession>
<dbReference type="Pfam" id="PF13443">
    <property type="entry name" value="HTH_26"/>
    <property type="match status" value="1"/>
</dbReference>
<dbReference type="GO" id="GO:0000774">
    <property type="term" value="F:adenyl-nucleotide exchange factor activity"/>
    <property type="evidence" value="ECO:0007669"/>
    <property type="project" value="InterPro"/>
</dbReference>
<dbReference type="Proteomes" id="UP000029738">
    <property type="component" value="Unassembled WGS sequence"/>
</dbReference>
<dbReference type="InterPro" id="IPR010982">
    <property type="entry name" value="Lambda_DNA-bd_dom_sf"/>
</dbReference>
<comment type="caution">
    <text evidence="4">The sequence shown here is derived from an EMBL/GenBank/DDBJ whole genome shotgun (WGS) entry which is preliminary data.</text>
</comment>